<reference evidence="1" key="1">
    <citation type="submission" date="2014-11" db="EMBL/GenBank/DDBJ databases">
        <authorList>
            <person name="Amaro Gonzalez C."/>
        </authorList>
    </citation>
    <scope>NUCLEOTIDE SEQUENCE</scope>
</reference>
<name>A0A0E9UFQ0_ANGAN</name>
<dbReference type="AlphaFoldDB" id="A0A0E9UFQ0"/>
<evidence type="ECO:0000313" key="1">
    <source>
        <dbReference type="EMBL" id="JAH64699.1"/>
    </source>
</evidence>
<organism evidence="1">
    <name type="scientific">Anguilla anguilla</name>
    <name type="common">European freshwater eel</name>
    <name type="synonym">Muraena anguilla</name>
    <dbReference type="NCBI Taxonomy" id="7936"/>
    <lineage>
        <taxon>Eukaryota</taxon>
        <taxon>Metazoa</taxon>
        <taxon>Chordata</taxon>
        <taxon>Craniata</taxon>
        <taxon>Vertebrata</taxon>
        <taxon>Euteleostomi</taxon>
        <taxon>Actinopterygii</taxon>
        <taxon>Neopterygii</taxon>
        <taxon>Teleostei</taxon>
        <taxon>Anguilliformes</taxon>
        <taxon>Anguillidae</taxon>
        <taxon>Anguilla</taxon>
    </lineage>
</organism>
<accession>A0A0E9UFQ0</accession>
<dbReference type="EMBL" id="GBXM01043878">
    <property type="protein sequence ID" value="JAH64699.1"/>
    <property type="molecule type" value="Transcribed_RNA"/>
</dbReference>
<reference evidence="1" key="2">
    <citation type="journal article" date="2015" name="Fish Shellfish Immunol.">
        <title>Early steps in the European eel (Anguilla anguilla)-Vibrio vulnificus interaction in the gills: Role of the RtxA13 toxin.</title>
        <authorList>
            <person name="Callol A."/>
            <person name="Pajuelo D."/>
            <person name="Ebbesson L."/>
            <person name="Teles M."/>
            <person name="MacKenzie S."/>
            <person name="Amaro C."/>
        </authorList>
    </citation>
    <scope>NUCLEOTIDE SEQUENCE</scope>
</reference>
<protein>
    <submittedName>
        <fullName evidence="1">Uncharacterized protein</fullName>
    </submittedName>
</protein>
<sequence length="39" mass="4423">MFLIPTSIFVHAVILRIFAFRNPFDASCATIHCTKKSLI</sequence>
<proteinExistence type="predicted"/>